<keyword evidence="2" id="KW-1185">Reference proteome</keyword>
<dbReference type="PANTHER" id="PTHR33116">
    <property type="entry name" value="REVERSE TRANSCRIPTASE ZINC-BINDING DOMAIN-CONTAINING PROTEIN-RELATED-RELATED"/>
    <property type="match status" value="1"/>
</dbReference>
<evidence type="ECO:0000313" key="3">
    <source>
        <dbReference type="RefSeq" id="XP_010495645.1"/>
    </source>
</evidence>
<dbReference type="Proteomes" id="UP000694864">
    <property type="component" value="Chromosome 20"/>
</dbReference>
<dbReference type="InterPro" id="IPR043502">
    <property type="entry name" value="DNA/RNA_pol_sf"/>
</dbReference>
<dbReference type="InterPro" id="IPR005135">
    <property type="entry name" value="Endo/exonuclease/phosphatase"/>
</dbReference>
<proteinExistence type="predicted"/>
<dbReference type="SUPFAM" id="SSF56672">
    <property type="entry name" value="DNA/RNA polymerases"/>
    <property type="match status" value="1"/>
</dbReference>
<dbReference type="PROSITE" id="PS50878">
    <property type="entry name" value="RT_POL"/>
    <property type="match status" value="1"/>
</dbReference>
<evidence type="ECO:0000313" key="2">
    <source>
        <dbReference type="Proteomes" id="UP000694864"/>
    </source>
</evidence>
<dbReference type="Pfam" id="PF13966">
    <property type="entry name" value="zf-RVT"/>
    <property type="match status" value="1"/>
</dbReference>
<gene>
    <name evidence="3" type="primary">LOC104772766</name>
</gene>
<dbReference type="SUPFAM" id="SSF56219">
    <property type="entry name" value="DNase I-like"/>
    <property type="match status" value="1"/>
</dbReference>
<dbReference type="RefSeq" id="XP_010495645.1">
    <property type="nucleotide sequence ID" value="XM_010497343.1"/>
</dbReference>
<reference evidence="2" key="1">
    <citation type="journal article" date="2014" name="Nat. Commun.">
        <title>The emerging biofuel crop Camelina sativa retains a highly undifferentiated hexaploid genome structure.</title>
        <authorList>
            <person name="Kagale S."/>
            <person name="Koh C."/>
            <person name="Nixon J."/>
            <person name="Bollina V."/>
            <person name="Clarke W.E."/>
            <person name="Tuteja R."/>
            <person name="Spillane C."/>
            <person name="Robinson S.J."/>
            <person name="Links M.G."/>
            <person name="Clarke C."/>
            <person name="Higgins E.E."/>
            <person name="Huebert T."/>
            <person name="Sharpe A.G."/>
            <person name="Parkin I.A."/>
        </authorList>
    </citation>
    <scope>NUCLEOTIDE SEQUENCE [LARGE SCALE GENOMIC DNA]</scope>
    <source>
        <strain evidence="2">cv. DH55</strain>
    </source>
</reference>
<sequence length="993" mass="111525">MLCGVFIPETRESFAMAFVYGYNTLAQRRDLWADLKSIAQSSPARGSPLLVVGDFNQILTANEHFSVLSHPLPLSGMSDFSSCLEETDLADLPSRGAFYTWKNNQPEDPVLRKLDRAMANDSWRVNFPETLVVFDPPGDSDHSPALICTSSHIAGSKKSFKYFSFLSSHPRFKKVVDEAWNSEILQKSRVRWLAEGDANTAFFFNSVVANQEVTPLLVEGVRSLVPFRCTSGLASQLLEFPSAGDIRRTIASLPKSKAPGPDCFPVEFYREAWDIVGQETVVAVQEFFTSGHLPGNFNATAITLIPKTPGADTIPQFRPISCCTTVYKIIARLLKQKLKLFISYAVQGNQVGFIQGRHLCENVLLATELVSDFHASETRTRGCLQVDLAKAYDNLNWQFLVNVLIAIDLPPTFIDWLQQCFTSPSFSLAINGELVGFFPGKKGLRQGDPLSSLLFVLALDVLSKKLDKIAMNQSFGPHPLCLAPLITHLSFTNHMLIFFDGQEASLEGILAILEDFKQESGLGINRDKTALFLDGENLEENKLIADRAGLVQGSFPVRYLGVPLSSKKMTRQDFQPLLDRIRAKFNSWTVRKLSFAGRIQLIQSVVYSTITFWASIFVLPNGLLEEIESMCSAFLWKGSPDSALGAKVSWDSVCTPKENGGLGLKRLVNWNKVLALKLIWGVSFWEVNATSAGSWIWRSLCKLRPLARPFVVCEVGSGITCNFWTDNWTSLGPLLDITGEAGPRVSGLPLHVVVADAVVNGQWWISTSRSRSPIIQLLKSCLPPIPSSVVTQGEDEDDQFLWKIGDAQASDSFSTAATWKYLYPPGPIVDWFDSVWIKGRIPKHSFIAWLISRHRLHTRDRLVRWGLLVPSVCLLCNTHDETRQHLFFDCPYADEIWRHFTDKAQVVSPLEFETRARWLRQPSRNKNVATILRLAYQASMYAIWRERNSRLHLATSRPASAVLLEIKTILQLHLGVTRYWRHWVVFAKFLVFK</sequence>
<dbReference type="InterPro" id="IPR026960">
    <property type="entry name" value="RVT-Znf"/>
</dbReference>
<dbReference type="Pfam" id="PF00078">
    <property type="entry name" value="RVT_1"/>
    <property type="match status" value="1"/>
</dbReference>
<dbReference type="GeneID" id="104772766"/>
<evidence type="ECO:0000259" key="1">
    <source>
        <dbReference type="PROSITE" id="PS50878"/>
    </source>
</evidence>
<reference evidence="3" key="2">
    <citation type="submission" date="2025-08" db="UniProtKB">
        <authorList>
            <consortium name="RefSeq"/>
        </authorList>
    </citation>
    <scope>IDENTIFICATION</scope>
    <source>
        <tissue evidence="3">Leaf</tissue>
    </source>
</reference>
<dbReference type="InterPro" id="IPR036691">
    <property type="entry name" value="Endo/exonu/phosph_ase_sf"/>
</dbReference>
<name>A0ABM0Y537_CAMSA</name>
<dbReference type="PANTHER" id="PTHR33116:SF80">
    <property type="entry name" value="REVERSE TRANSCRIPTASE ZINC-BINDING DOMAIN-CONTAINING PROTEIN"/>
    <property type="match status" value="1"/>
</dbReference>
<protein>
    <submittedName>
        <fullName evidence="3">Uncharacterized protein LOC104772766</fullName>
    </submittedName>
</protein>
<feature type="domain" description="Reverse transcriptase" evidence="1">
    <location>
        <begin position="286"/>
        <end position="564"/>
    </location>
</feature>
<dbReference type="InterPro" id="IPR000477">
    <property type="entry name" value="RT_dom"/>
</dbReference>
<dbReference type="Pfam" id="PF03372">
    <property type="entry name" value="Exo_endo_phos"/>
    <property type="match status" value="1"/>
</dbReference>
<organism evidence="2 3">
    <name type="scientific">Camelina sativa</name>
    <name type="common">False flax</name>
    <name type="synonym">Myagrum sativum</name>
    <dbReference type="NCBI Taxonomy" id="90675"/>
    <lineage>
        <taxon>Eukaryota</taxon>
        <taxon>Viridiplantae</taxon>
        <taxon>Streptophyta</taxon>
        <taxon>Embryophyta</taxon>
        <taxon>Tracheophyta</taxon>
        <taxon>Spermatophyta</taxon>
        <taxon>Magnoliopsida</taxon>
        <taxon>eudicotyledons</taxon>
        <taxon>Gunneridae</taxon>
        <taxon>Pentapetalae</taxon>
        <taxon>rosids</taxon>
        <taxon>malvids</taxon>
        <taxon>Brassicales</taxon>
        <taxon>Brassicaceae</taxon>
        <taxon>Camelineae</taxon>
        <taxon>Camelina</taxon>
    </lineage>
</organism>
<accession>A0ABM0Y537</accession>
<dbReference type="Gene3D" id="3.60.10.10">
    <property type="entry name" value="Endonuclease/exonuclease/phosphatase"/>
    <property type="match status" value="1"/>
</dbReference>
<dbReference type="CDD" id="cd01650">
    <property type="entry name" value="RT_nLTR_like"/>
    <property type="match status" value="1"/>
</dbReference>